<dbReference type="SUPFAM" id="SSF56112">
    <property type="entry name" value="Protein kinase-like (PK-like)"/>
    <property type="match status" value="1"/>
</dbReference>
<dbReference type="AlphaFoldDB" id="A0AAD7UHJ2"/>
<dbReference type="InterPro" id="IPR004147">
    <property type="entry name" value="ABC1_dom"/>
</dbReference>
<dbReference type="Gene3D" id="1.10.510.10">
    <property type="entry name" value="Transferase(Phosphotransferase) domain 1"/>
    <property type="match status" value="1"/>
</dbReference>
<dbReference type="EMBL" id="JAQMWT010000283">
    <property type="protein sequence ID" value="KAJ8606280.1"/>
    <property type="molecule type" value="Genomic_DNA"/>
</dbReference>
<feature type="domain" description="ABC1 atypical kinase-like" evidence="1">
    <location>
        <begin position="139"/>
        <end position="385"/>
    </location>
</feature>
<comment type="caution">
    <text evidence="2">The sequence shown here is derived from an EMBL/GenBank/DDBJ whole genome shotgun (WGS) entry which is preliminary data.</text>
</comment>
<dbReference type="PANTHER" id="PTHR43173:SF12">
    <property type="entry name" value="PROTEIN KINASE SUPERFAMILY PROTEIN"/>
    <property type="match status" value="1"/>
</dbReference>
<accession>A0AAD7UHJ2</accession>
<evidence type="ECO:0000259" key="1">
    <source>
        <dbReference type="Pfam" id="PF03109"/>
    </source>
</evidence>
<organism evidence="2 3">
    <name type="scientific">Chrysophaeum taylorii</name>
    <dbReference type="NCBI Taxonomy" id="2483200"/>
    <lineage>
        <taxon>Eukaryota</taxon>
        <taxon>Sar</taxon>
        <taxon>Stramenopiles</taxon>
        <taxon>Ochrophyta</taxon>
        <taxon>Pelagophyceae</taxon>
        <taxon>Pelagomonadales</taxon>
        <taxon>Pelagomonadaceae</taxon>
        <taxon>Chrysophaeum</taxon>
    </lineage>
</organism>
<dbReference type="InterPro" id="IPR011009">
    <property type="entry name" value="Kinase-like_dom_sf"/>
</dbReference>
<evidence type="ECO:0000313" key="2">
    <source>
        <dbReference type="EMBL" id="KAJ8606280.1"/>
    </source>
</evidence>
<proteinExistence type="predicted"/>
<evidence type="ECO:0000313" key="3">
    <source>
        <dbReference type="Proteomes" id="UP001230188"/>
    </source>
</evidence>
<sequence length="575" mass="62535">MGGVAVIVCAAAAGAFITSPREHVRWVNRVATLDNGPGVEIAPEREALSIFERVSRSLTFYSRVIPILARYKAMELELERRCASSEECAVEYKDLDEWGSSRLRDAILDLQGFYVKSGQVISTRVDLFSKPYTDKLSVLQDNLDPISADVVKEVVRGELDLGSLDELFSSFDDEPIGCASIAQVHRATLRDGTDVAVKVQRPGARALLLADLANLKRFSKLLADALPVDYYTVFSELGEALEGELDFLKEAQSMDKLRAALRVTTTGEVTDPPLLVPRAVPGLSTRKVLVMDFVEGVSLSALRAKAQDLDPRSPEAQILGTKIVKSIGEAYARMIFNGGHIHGDPHPGNIFVDTTTLDVALLDCGQTKQLTLADRVQLREVVGALQAYRRDPEPATAAALADRVRDFGVELQPRDKPEDAVLDDNDDDLCLCAIALLLFGDKSVDALPGGYSTDELSAQSPLRRLASFPQSLVLLGRAAVLIKGIAAALDVQYSIADAWERAAARARFAADPLPPWARDDIAPSAALAKPPSSQDIRRLIRAWAKAKLSSAAARCLPRRAKLFFATRALRRNAAL</sequence>
<dbReference type="Proteomes" id="UP001230188">
    <property type="component" value="Unassembled WGS sequence"/>
</dbReference>
<name>A0AAD7UHJ2_9STRA</name>
<dbReference type="CDD" id="cd05121">
    <property type="entry name" value="ABC1_ADCK3-like"/>
    <property type="match status" value="1"/>
</dbReference>
<dbReference type="Pfam" id="PF03109">
    <property type="entry name" value="ABC1"/>
    <property type="match status" value="1"/>
</dbReference>
<dbReference type="InterPro" id="IPR051130">
    <property type="entry name" value="Mito_struct-func_regulator"/>
</dbReference>
<dbReference type="PANTHER" id="PTHR43173">
    <property type="entry name" value="ABC1 FAMILY PROTEIN"/>
    <property type="match status" value="1"/>
</dbReference>
<gene>
    <name evidence="2" type="ORF">CTAYLR_010312</name>
</gene>
<keyword evidence="3" id="KW-1185">Reference proteome</keyword>
<protein>
    <recommendedName>
        <fullName evidence="1">ABC1 atypical kinase-like domain-containing protein</fullName>
    </recommendedName>
</protein>
<reference evidence="2" key="1">
    <citation type="submission" date="2023-01" db="EMBL/GenBank/DDBJ databases">
        <title>Metagenome sequencing of chrysophaentin producing Chrysophaeum taylorii.</title>
        <authorList>
            <person name="Davison J."/>
            <person name="Bewley C."/>
        </authorList>
    </citation>
    <scope>NUCLEOTIDE SEQUENCE</scope>
    <source>
        <strain evidence="2">NIES-1699</strain>
    </source>
</reference>